<comment type="caution">
    <text evidence="2">The sequence shown here is derived from an EMBL/GenBank/DDBJ whole genome shotgun (WGS) entry which is preliminary data.</text>
</comment>
<dbReference type="Proteomes" id="UP001429354">
    <property type="component" value="Unassembled WGS sequence"/>
</dbReference>
<gene>
    <name evidence="2" type="ORF">DT603_12915</name>
</gene>
<proteinExistence type="predicted"/>
<reference evidence="2 3" key="1">
    <citation type="submission" date="2018-07" db="EMBL/GenBank/DDBJ databases">
        <title>Whole genome Sequencing of Pseudoxanthomonas gei KCTC 32298 (T).</title>
        <authorList>
            <person name="Kumar S."/>
            <person name="Bansal K."/>
            <person name="Kaur A."/>
            <person name="Patil P."/>
            <person name="Sharma S."/>
            <person name="Patil P.B."/>
        </authorList>
    </citation>
    <scope>NUCLEOTIDE SEQUENCE [LARGE SCALE GENOMIC DNA]</scope>
    <source>
        <strain evidence="2 3">KCTC 32298</strain>
    </source>
</reference>
<keyword evidence="1" id="KW-0812">Transmembrane</keyword>
<protein>
    <submittedName>
        <fullName evidence="2">Uncharacterized protein</fullName>
    </submittedName>
</protein>
<sequence length="97" mass="10156">MESDLKELKPRNIFAIGLTGFSGAFAFFLLRELLVDRAGLVAVGLNLGAAVLLIVVCAVAWPRVSSPASAQVSWKAVVLATIACVLAVLARVPALHT</sequence>
<name>A0ABX0AKI2_9GAMM</name>
<accession>A0ABX0AKI2</accession>
<keyword evidence="1" id="KW-1133">Transmembrane helix</keyword>
<dbReference type="RefSeq" id="WP_162350373.1">
    <property type="nucleotide sequence ID" value="NZ_QOVG01000009.1"/>
</dbReference>
<feature type="transmembrane region" description="Helical" evidence="1">
    <location>
        <begin position="38"/>
        <end position="61"/>
    </location>
</feature>
<evidence type="ECO:0000256" key="1">
    <source>
        <dbReference type="SAM" id="Phobius"/>
    </source>
</evidence>
<evidence type="ECO:0000313" key="3">
    <source>
        <dbReference type="Proteomes" id="UP001429354"/>
    </source>
</evidence>
<keyword evidence="1" id="KW-0472">Membrane</keyword>
<keyword evidence="3" id="KW-1185">Reference proteome</keyword>
<dbReference type="EMBL" id="QOVG01000009">
    <property type="protein sequence ID" value="NDK39744.1"/>
    <property type="molecule type" value="Genomic_DNA"/>
</dbReference>
<evidence type="ECO:0000313" key="2">
    <source>
        <dbReference type="EMBL" id="NDK39744.1"/>
    </source>
</evidence>
<feature type="transmembrane region" description="Helical" evidence="1">
    <location>
        <begin position="73"/>
        <end position="92"/>
    </location>
</feature>
<feature type="transmembrane region" description="Helical" evidence="1">
    <location>
        <begin position="12"/>
        <end position="31"/>
    </location>
</feature>
<organism evidence="2 3">
    <name type="scientific">Pseudoxanthomonas gei</name>
    <dbReference type="NCBI Taxonomy" id="1383030"/>
    <lineage>
        <taxon>Bacteria</taxon>
        <taxon>Pseudomonadati</taxon>
        <taxon>Pseudomonadota</taxon>
        <taxon>Gammaproteobacteria</taxon>
        <taxon>Lysobacterales</taxon>
        <taxon>Lysobacteraceae</taxon>
        <taxon>Pseudoxanthomonas</taxon>
    </lineage>
</organism>